<dbReference type="GO" id="GO:0000155">
    <property type="term" value="F:phosphorelay sensor kinase activity"/>
    <property type="evidence" value="ECO:0007669"/>
    <property type="project" value="InterPro"/>
</dbReference>
<evidence type="ECO:0000256" key="6">
    <source>
        <dbReference type="ARBA" id="ARBA00022989"/>
    </source>
</evidence>
<evidence type="ECO:0000256" key="5">
    <source>
        <dbReference type="ARBA" id="ARBA00022777"/>
    </source>
</evidence>
<evidence type="ECO:0000256" key="4">
    <source>
        <dbReference type="ARBA" id="ARBA00022692"/>
    </source>
</evidence>
<dbReference type="CDD" id="cd16917">
    <property type="entry name" value="HATPase_UhpB-NarQ-NarX-like"/>
    <property type="match status" value="1"/>
</dbReference>
<dbReference type="Proteomes" id="UP000612585">
    <property type="component" value="Unassembled WGS sequence"/>
</dbReference>
<dbReference type="SUPFAM" id="SSF55874">
    <property type="entry name" value="ATPase domain of HSP90 chaperone/DNA topoisomerase II/histidine kinase"/>
    <property type="match status" value="1"/>
</dbReference>
<evidence type="ECO:0000256" key="2">
    <source>
        <dbReference type="ARBA" id="ARBA00022475"/>
    </source>
</evidence>
<dbReference type="Pfam" id="PF07730">
    <property type="entry name" value="HisKA_3"/>
    <property type="match status" value="1"/>
</dbReference>
<dbReference type="EMBL" id="BOPG01000082">
    <property type="protein sequence ID" value="GIJ62723.1"/>
    <property type="molecule type" value="Genomic_DNA"/>
</dbReference>
<evidence type="ECO:0000256" key="8">
    <source>
        <dbReference type="ARBA" id="ARBA00023136"/>
    </source>
</evidence>
<dbReference type="AlphaFoldDB" id="A0A8J3ZJQ6"/>
<protein>
    <recommendedName>
        <fullName evidence="10">Histidine kinase/HSP90-like ATPase domain-containing protein</fullName>
    </recommendedName>
</protein>
<dbReference type="Gene3D" id="3.30.565.10">
    <property type="entry name" value="Histidine kinase-like ATPase, C-terminal domain"/>
    <property type="match status" value="1"/>
</dbReference>
<keyword evidence="3" id="KW-0808">Transferase</keyword>
<evidence type="ECO:0000256" key="3">
    <source>
        <dbReference type="ARBA" id="ARBA00022679"/>
    </source>
</evidence>
<feature type="transmembrane region" description="Helical" evidence="9">
    <location>
        <begin position="219"/>
        <end position="237"/>
    </location>
</feature>
<dbReference type="InterPro" id="IPR036890">
    <property type="entry name" value="HATPase_C_sf"/>
</dbReference>
<evidence type="ECO:0000259" key="10">
    <source>
        <dbReference type="SMART" id="SM00387"/>
    </source>
</evidence>
<reference evidence="11" key="1">
    <citation type="submission" date="2021-01" db="EMBL/GenBank/DDBJ databases">
        <title>Whole genome shotgun sequence of Virgisporangium aurantiacum NBRC 16421.</title>
        <authorList>
            <person name="Komaki H."/>
            <person name="Tamura T."/>
        </authorList>
    </citation>
    <scope>NUCLEOTIDE SEQUENCE</scope>
    <source>
        <strain evidence="11">NBRC 16421</strain>
    </source>
</reference>
<feature type="domain" description="Histidine kinase/HSP90-like ATPase" evidence="10">
    <location>
        <begin position="569"/>
        <end position="660"/>
    </location>
</feature>
<keyword evidence="8 9" id="KW-0472">Membrane</keyword>
<feature type="transmembrane region" description="Helical" evidence="9">
    <location>
        <begin position="243"/>
        <end position="262"/>
    </location>
</feature>
<feature type="transmembrane region" description="Helical" evidence="9">
    <location>
        <begin position="130"/>
        <end position="149"/>
    </location>
</feature>
<keyword evidence="2" id="KW-1003">Cell membrane</keyword>
<keyword evidence="6 9" id="KW-1133">Transmembrane helix</keyword>
<dbReference type="Pfam" id="PF02518">
    <property type="entry name" value="HATPase_c"/>
    <property type="match status" value="1"/>
</dbReference>
<keyword evidence="4 9" id="KW-0812">Transmembrane</keyword>
<gene>
    <name evidence="11" type="ORF">Vau01_102390</name>
</gene>
<dbReference type="InterPro" id="IPR029016">
    <property type="entry name" value="GAF-like_dom_sf"/>
</dbReference>
<evidence type="ECO:0000256" key="7">
    <source>
        <dbReference type="ARBA" id="ARBA00023012"/>
    </source>
</evidence>
<feature type="transmembrane region" description="Helical" evidence="9">
    <location>
        <begin position="99"/>
        <end position="118"/>
    </location>
</feature>
<comment type="subcellular location">
    <subcellularLocation>
        <location evidence="1">Cell membrane</location>
        <topology evidence="1">Multi-pass membrane protein</topology>
    </subcellularLocation>
</comment>
<proteinExistence type="predicted"/>
<dbReference type="InterPro" id="IPR050482">
    <property type="entry name" value="Sensor_HK_TwoCompSys"/>
</dbReference>
<accession>A0A8J3ZJQ6</accession>
<dbReference type="Gene3D" id="3.30.450.40">
    <property type="match status" value="1"/>
</dbReference>
<keyword evidence="12" id="KW-1185">Reference proteome</keyword>
<dbReference type="SMART" id="SM00387">
    <property type="entry name" value="HATPase_c"/>
    <property type="match status" value="1"/>
</dbReference>
<evidence type="ECO:0000313" key="12">
    <source>
        <dbReference type="Proteomes" id="UP000612585"/>
    </source>
</evidence>
<organism evidence="11 12">
    <name type="scientific">Virgisporangium aurantiacum</name>
    <dbReference type="NCBI Taxonomy" id="175570"/>
    <lineage>
        <taxon>Bacteria</taxon>
        <taxon>Bacillati</taxon>
        <taxon>Actinomycetota</taxon>
        <taxon>Actinomycetes</taxon>
        <taxon>Micromonosporales</taxon>
        <taxon>Micromonosporaceae</taxon>
        <taxon>Virgisporangium</taxon>
    </lineage>
</organism>
<comment type="caution">
    <text evidence="11">The sequence shown here is derived from an EMBL/GenBank/DDBJ whole genome shotgun (WGS) entry which is preliminary data.</text>
</comment>
<dbReference type="InterPro" id="IPR011712">
    <property type="entry name" value="Sig_transdc_His_kin_sub3_dim/P"/>
</dbReference>
<keyword evidence="5" id="KW-0418">Kinase</keyword>
<dbReference type="PANTHER" id="PTHR24421">
    <property type="entry name" value="NITRATE/NITRITE SENSOR PROTEIN NARX-RELATED"/>
    <property type="match status" value="1"/>
</dbReference>
<sequence>MIVVAVAATVAAAVLDLRVPAAHRRDLVLEAGWLAGIPGVVLAVPGALLLRRIPTHPVAWVLCVTGLHWSLDGFASSWLAYATLSEPARPGAEFAFWAYQRLGASLLLALPLVLLLYPDGRLPVGRWWRVAAIVSLAATALFPLALLAVPSDIAQDQQTGAALPAAFAALNLDLTTIPLPPGVWEPVFAATLALVPLSLLVPFAVVIKRYRANRVRMRWLLWAAVVDVLVMLSTVVTPDWFTSVALTIAVCVTGVAVAIGIVRPDVTDVDELLGGTLRYGALAIAVVAVDALVLGVTTALAERDAAVLALLVVTAVYGPLRHRLWRLAGRLMFGRRDDRYGVVASLAEQLERSPAPEEQLLAVARTVAEAFRAPFVAVEVDRAGSASLVASYGTRPRETQVLPITYRGEAVGRLVLGRPGRLRALSARDERLLGDVVRQAAAAVRAGHLAAELQRSRHQIVTAREEERRRLRRDLHDGLGPSLGAVALRIDAARNVLRKDAVRGDGMLVQAREDARAALADVRRLVHDLRPPALDDVGLLGAIRQQADKMPGPTVTVDGGDGLDRLPAAVEVAAYRIVSEALTNVVKHASASACTVTLAVAGGDLVVEVADDGVGIRPETPAGVGLVSIRERVAELGGHCRIECPGEHGTLVRAVLPLLEVAK</sequence>
<evidence type="ECO:0000256" key="1">
    <source>
        <dbReference type="ARBA" id="ARBA00004651"/>
    </source>
</evidence>
<feature type="transmembrane region" description="Helical" evidence="9">
    <location>
        <begin position="31"/>
        <end position="50"/>
    </location>
</feature>
<name>A0A8J3ZJQ6_9ACTN</name>
<dbReference type="Gene3D" id="1.20.5.1930">
    <property type="match status" value="1"/>
</dbReference>
<feature type="transmembrane region" description="Helical" evidence="9">
    <location>
        <begin position="57"/>
        <end position="79"/>
    </location>
</feature>
<dbReference type="PANTHER" id="PTHR24421:SF37">
    <property type="entry name" value="SENSOR HISTIDINE KINASE NARS"/>
    <property type="match status" value="1"/>
</dbReference>
<keyword evidence="7" id="KW-0902">Two-component regulatory system</keyword>
<dbReference type="SUPFAM" id="SSF55781">
    <property type="entry name" value="GAF domain-like"/>
    <property type="match status" value="1"/>
</dbReference>
<evidence type="ECO:0000256" key="9">
    <source>
        <dbReference type="SAM" id="Phobius"/>
    </source>
</evidence>
<dbReference type="GO" id="GO:0046983">
    <property type="term" value="F:protein dimerization activity"/>
    <property type="evidence" value="ECO:0007669"/>
    <property type="project" value="InterPro"/>
</dbReference>
<dbReference type="InterPro" id="IPR003594">
    <property type="entry name" value="HATPase_dom"/>
</dbReference>
<evidence type="ECO:0000313" key="11">
    <source>
        <dbReference type="EMBL" id="GIJ62723.1"/>
    </source>
</evidence>
<feature type="transmembrane region" description="Helical" evidence="9">
    <location>
        <begin position="187"/>
        <end position="207"/>
    </location>
</feature>
<dbReference type="GO" id="GO:0005886">
    <property type="term" value="C:plasma membrane"/>
    <property type="evidence" value="ECO:0007669"/>
    <property type="project" value="UniProtKB-SubCell"/>
</dbReference>
<feature type="transmembrane region" description="Helical" evidence="9">
    <location>
        <begin position="282"/>
        <end position="301"/>
    </location>
</feature>